<dbReference type="SUPFAM" id="SSF52540">
    <property type="entry name" value="P-loop containing nucleoside triphosphate hydrolases"/>
    <property type="match status" value="1"/>
</dbReference>
<feature type="coiled-coil region" evidence="1">
    <location>
        <begin position="185"/>
        <end position="243"/>
    </location>
</feature>
<evidence type="ECO:0000256" key="1">
    <source>
        <dbReference type="SAM" id="Coils"/>
    </source>
</evidence>
<dbReference type="STRING" id="441209.GCA_001870665_02899"/>
<evidence type="ECO:0000313" key="3">
    <source>
        <dbReference type="EMBL" id="ATX67064.1"/>
    </source>
</evidence>
<reference evidence="3 4" key="1">
    <citation type="submission" date="2017-11" db="EMBL/GenBank/DDBJ databases">
        <title>Revised Sequence and Annotation of the Rhodobaca barguzinensis strain alga05 Genome.</title>
        <authorList>
            <person name="Kopejtka K."/>
            <person name="Tomasch J.M."/>
            <person name="Bunk B."/>
            <person name="Koblizek M."/>
        </authorList>
    </citation>
    <scope>NUCLEOTIDE SEQUENCE [LARGE SCALE GENOMIC DNA]</scope>
    <source>
        <strain evidence="4">alga05</strain>
    </source>
</reference>
<gene>
    <name evidence="3" type="ORF">BG454_15580</name>
</gene>
<dbReference type="RefSeq" id="WP_071481509.1">
    <property type="nucleotide sequence ID" value="NZ_CP024899.1"/>
</dbReference>
<dbReference type="Proteomes" id="UP000228948">
    <property type="component" value="Chromosome"/>
</dbReference>
<proteinExistence type="predicted"/>
<feature type="coiled-coil region" evidence="1">
    <location>
        <begin position="766"/>
        <end position="850"/>
    </location>
</feature>
<sequence length="1133" mass="122825">MRIDRLGLVRYGHFTDTSVVFARPSAGTSDLHVVYGPNEAGKSTLFSAWLDLLFGIPTRTSYNFLHDNRSLRIEGEISHSGGTLSIARLKGSTNTLLDAATEAPLAEASLGAALGGLDRDAYTTMFSLDDDTLETGGESILDSKGDLGQLLFSASAGLTELSEALRALHEEGAKWFKPAGRKHRLAELKTRLNDLTAQRKAVDLQVSAWRKLTQAHAQAEAGYRDAAARRSQTQAKLELLRRDLDAAPMLARMQKLQARLADLPAAQPLPADWRKDLPDWMREEAELAALLPEITQAKAEAARALAQLKDDPAALAVLPRLDILEGQFGAISRQQADLPKRRDELAELHARMTRLADRLERPDVTAAQAVLAPNVSQRLSDLIETHAVLLNAEKTAQTELDKAQAGMQALHNEAPLDETALARLAPLVEELRRADLSRAKADAAAALETAKGGLERTLAALVPWHGDAAQLAALDLPCPDSLRAQDSALTQAMRDARDARADLTRLQAVVARLEAELGRADPVSAGDAAATRAARDAAWQKHLATMTKTSAKAFEAAMRADDALGAAQLEQARVAERLAVLQQEQAALALAEQHCKAADQQVTRMQDGVRALWGRLGVTEDSRSIADLIDWLARRDKALDADAALQAAQAAQHALQDRLREAGIALCAALKGLGREMREADYATLLAEAEAVLAAAEGMRQAARLRRELEARQAALNKAQAEREAWQAEWDKLCATSWIGTPAPTPAEMRAHLAVVTDLSALAPQAETLNRRIARIEEDINSFHAELSQIAQHLNEDPAPDVMVLWPKLRQRLKQAQETEATRARLQAEAARAQNRLDDLAQRQARLASAIAPLQAHFGTDSLAQIAQQIEAINRAQELAEEISALRHDLAAHLRVTDPAPEIARLAALDPDLANAEAATLAATLDAQDEALRTAYAELAQAEKAMESTGHDGAAARLDAERQTLLLQIKDEAAQFMARQAGVIAVEQALRLYRDTHRSAMMGRAADAFAMLTAGRYTGLSTQPDGRGEVLIAQHANGAGKPVDTLSKGTRFQLYLALRAAGYLELATTRPSVPFIADDIMETFDDTRAEAAFRMLAQMAQHGQVIYLTHHAHLCEIAQRACGDVQLHDLTAL</sequence>
<dbReference type="EMBL" id="CP024899">
    <property type="protein sequence ID" value="ATX67064.1"/>
    <property type="molecule type" value="Genomic_DNA"/>
</dbReference>
<dbReference type="Pfam" id="PF13514">
    <property type="entry name" value="AAA_27"/>
    <property type="match status" value="1"/>
</dbReference>
<feature type="coiled-coil region" evidence="1">
    <location>
        <begin position="489"/>
        <end position="516"/>
    </location>
</feature>
<organism evidence="3 4">
    <name type="scientific">Roseinatronobacter bogoriensis subsp. barguzinensis</name>
    <dbReference type="NCBI Taxonomy" id="441209"/>
    <lineage>
        <taxon>Bacteria</taxon>
        <taxon>Pseudomonadati</taxon>
        <taxon>Pseudomonadota</taxon>
        <taxon>Alphaproteobacteria</taxon>
        <taxon>Rhodobacterales</taxon>
        <taxon>Paracoccaceae</taxon>
        <taxon>Roseinatronobacter</taxon>
    </lineage>
</organism>
<dbReference type="AlphaFoldDB" id="A0A2K8KCB7"/>
<dbReference type="PANTHER" id="PTHR41259:SF1">
    <property type="entry name" value="DOUBLE-STRAND BREAK REPAIR RAD50 ATPASE, PUTATIVE-RELATED"/>
    <property type="match status" value="1"/>
</dbReference>
<dbReference type="InterPro" id="IPR038734">
    <property type="entry name" value="YhaN_AAA"/>
</dbReference>
<evidence type="ECO:0000259" key="2">
    <source>
        <dbReference type="Pfam" id="PF13514"/>
    </source>
</evidence>
<feature type="domain" description="YhaN AAA" evidence="2">
    <location>
        <begin position="1"/>
        <end position="209"/>
    </location>
</feature>
<keyword evidence="1" id="KW-0175">Coiled coil</keyword>
<evidence type="ECO:0000313" key="4">
    <source>
        <dbReference type="Proteomes" id="UP000228948"/>
    </source>
</evidence>
<dbReference type="PANTHER" id="PTHR41259">
    <property type="entry name" value="DOUBLE-STRAND BREAK REPAIR RAD50 ATPASE, PUTATIVE-RELATED"/>
    <property type="match status" value="1"/>
</dbReference>
<dbReference type="InterPro" id="IPR027417">
    <property type="entry name" value="P-loop_NTPase"/>
</dbReference>
<name>A0A2K8KCB7_9RHOB</name>
<accession>A0A2K8KCB7</accession>
<protein>
    <recommendedName>
        <fullName evidence="2">YhaN AAA domain-containing protein</fullName>
    </recommendedName>
</protein>
<keyword evidence="4" id="KW-1185">Reference proteome</keyword>
<dbReference type="KEGG" id="rbg:BG454_15580"/>
<dbReference type="OrthoDB" id="9764467at2"/>
<feature type="coiled-coil region" evidence="1">
    <location>
        <begin position="686"/>
        <end position="729"/>
    </location>
</feature>
<dbReference type="Gene3D" id="3.40.50.300">
    <property type="entry name" value="P-loop containing nucleotide triphosphate hydrolases"/>
    <property type="match status" value="2"/>
</dbReference>